<evidence type="ECO:0000256" key="1">
    <source>
        <dbReference type="SAM" id="MobiDB-lite"/>
    </source>
</evidence>
<accession>A0AAU9WMQ2</accession>
<evidence type="ECO:0000259" key="2">
    <source>
        <dbReference type="Pfam" id="PF01926"/>
    </source>
</evidence>
<keyword evidence="4" id="KW-1185">Reference proteome</keyword>
<evidence type="ECO:0000313" key="4">
    <source>
        <dbReference type="Proteomes" id="UP001159428"/>
    </source>
</evidence>
<feature type="domain" description="G" evidence="2">
    <location>
        <begin position="41"/>
        <end position="192"/>
    </location>
</feature>
<feature type="region of interest" description="Disordered" evidence="1">
    <location>
        <begin position="264"/>
        <end position="334"/>
    </location>
</feature>
<comment type="caution">
    <text evidence="3">The sequence shown here is derived from an EMBL/GenBank/DDBJ whole genome shotgun (WGS) entry which is preliminary data.</text>
</comment>
<dbReference type="Gene3D" id="3.40.50.300">
    <property type="entry name" value="P-loop containing nucleotide triphosphate hydrolases"/>
    <property type="match status" value="1"/>
</dbReference>
<dbReference type="GO" id="GO:0005525">
    <property type="term" value="F:GTP binding"/>
    <property type="evidence" value="ECO:0007669"/>
    <property type="project" value="InterPro"/>
</dbReference>
<feature type="compositionally biased region" description="Polar residues" evidence="1">
    <location>
        <begin position="318"/>
        <end position="327"/>
    </location>
</feature>
<feature type="compositionally biased region" description="Basic and acidic residues" evidence="1">
    <location>
        <begin position="295"/>
        <end position="307"/>
    </location>
</feature>
<evidence type="ECO:0000313" key="3">
    <source>
        <dbReference type="EMBL" id="CAH3119377.1"/>
    </source>
</evidence>
<gene>
    <name evidence="3" type="ORF">PMEA_00008266</name>
</gene>
<dbReference type="InterPro" id="IPR027417">
    <property type="entry name" value="P-loop_NTPase"/>
</dbReference>
<dbReference type="PANTHER" id="PTHR14241">
    <property type="entry name" value="INTERFERON-INDUCED PROTEIN 44"/>
    <property type="match status" value="1"/>
</dbReference>
<dbReference type="AlphaFoldDB" id="A0AAU9WMQ2"/>
<organism evidence="3 4">
    <name type="scientific">Pocillopora meandrina</name>
    <dbReference type="NCBI Taxonomy" id="46732"/>
    <lineage>
        <taxon>Eukaryota</taxon>
        <taxon>Metazoa</taxon>
        <taxon>Cnidaria</taxon>
        <taxon>Anthozoa</taxon>
        <taxon>Hexacorallia</taxon>
        <taxon>Scleractinia</taxon>
        <taxon>Astrocoeniina</taxon>
        <taxon>Pocilloporidae</taxon>
        <taxon>Pocillopora</taxon>
    </lineage>
</organism>
<feature type="compositionally biased region" description="Basic and acidic residues" evidence="1">
    <location>
        <begin position="264"/>
        <end position="283"/>
    </location>
</feature>
<reference evidence="3 4" key="1">
    <citation type="submission" date="2022-05" db="EMBL/GenBank/DDBJ databases">
        <authorList>
            <consortium name="Genoscope - CEA"/>
            <person name="William W."/>
        </authorList>
    </citation>
    <scope>NUCLEOTIDE SEQUENCE [LARGE SCALE GENOMIC DNA]</scope>
</reference>
<dbReference type="Pfam" id="PF01926">
    <property type="entry name" value="MMR_HSR1"/>
    <property type="match status" value="1"/>
</dbReference>
<name>A0AAU9WMQ2_9CNID</name>
<proteinExistence type="predicted"/>
<dbReference type="PANTHER" id="PTHR14241:SF32">
    <property type="entry name" value="VWFA DOMAIN-CONTAINING PROTEIN-RELATED"/>
    <property type="match status" value="1"/>
</dbReference>
<sequence length="334" mass="38093">MAELEDEISSLCSEIHEFKIGTFEKFYDAMEGEMEGCCVNIVFFGMTGSGKSALINTIFQSLGYKYLNPAVTQTTGKEGTKVLDRFFLPGNQIALVDTRGFFSMDNNEEVELFRILFGMDRPGDDLTRDEESALKAKAAGQGAHRLEKPPLADQMHVVIWVIKANDIRFEKGQYREVIKYVQDQLREATITILTVITFDDEVQREPNADEKRKRLKEAAVEVTGSDMRNVFMIANSLREQDLDPVYKKRVLKLMEKALKCGERSIKMRQTKRESPKKEIRHSESAAGELKYPTPVEHEYEPPTDRKCKSLPPDFKSPELNQSSTFTRNLRDGAK</sequence>
<dbReference type="SUPFAM" id="SSF52540">
    <property type="entry name" value="P-loop containing nucleoside triphosphate hydrolases"/>
    <property type="match status" value="1"/>
</dbReference>
<protein>
    <recommendedName>
        <fullName evidence="2">G domain-containing protein</fullName>
    </recommendedName>
</protein>
<dbReference type="EMBL" id="CALNXJ010000017">
    <property type="protein sequence ID" value="CAH3119377.1"/>
    <property type="molecule type" value="Genomic_DNA"/>
</dbReference>
<dbReference type="Proteomes" id="UP001159428">
    <property type="component" value="Unassembled WGS sequence"/>
</dbReference>
<dbReference type="InterPro" id="IPR006073">
    <property type="entry name" value="GTP-bd"/>
</dbReference>